<dbReference type="Proteomes" id="UP000277582">
    <property type="component" value="Unassembled WGS sequence"/>
</dbReference>
<organism evidence="1 2">
    <name type="scientific">Candidatus Methanodesulfokora washburnensis</name>
    <dbReference type="NCBI Taxonomy" id="2478471"/>
    <lineage>
        <taxon>Archaea</taxon>
        <taxon>Thermoproteota</taxon>
        <taxon>Candidatus Korarchaeia</taxon>
        <taxon>Candidatus Korarchaeia incertae sedis</taxon>
        <taxon>Candidatus Methanodesulfokora</taxon>
    </lineage>
</organism>
<evidence type="ECO:0000313" key="1">
    <source>
        <dbReference type="EMBL" id="RSN72273.1"/>
    </source>
</evidence>
<proteinExistence type="predicted"/>
<dbReference type="InterPro" id="IPR050311">
    <property type="entry name" value="ORC1/CDC6"/>
</dbReference>
<dbReference type="Gene3D" id="1.10.8.60">
    <property type="match status" value="1"/>
</dbReference>
<dbReference type="RefSeq" id="WP_125672654.1">
    <property type="nucleotide sequence ID" value="NZ_RCOS01000161.1"/>
</dbReference>
<evidence type="ECO:0000313" key="2">
    <source>
        <dbReference type="Proteomes" id="UP000277582"/>
    </source>
</evidence>
<dbReference type="InterPro" id="IPR027417">
    <property type="entry name" value="P-loop_NTPase"/>
</dbReference>
<dbReference type="Gene3D" id="3.40.50.300">
    <property type="entry name" value="P-loop containing nucleotide triphosphate hydrolases"/>
    <property type="match status" value="1"/>
</dbReference>
<reference evidence="1 2" key="1">
    <citation type="submission" date="2018-10" db="EMBL/GenBank/DDBJ databases">
        <title>Co-occurring genomic capacity for anaerobic methane metabolism and dissimilatory sulfite reduction discovered in the Korarchaeota.</title>
        <authorList>
            <person name="Mckay L.J."/>
            <person name="Dlakic M."/>
            <person name="Fields M.W."/>
            <person name="Delmont T.O."/>
            <person name="Eren A.M."/>
            <person name="Jay Z.J."/>
            <person name="Klingelsmith K.B."/>
            <person name="Rusch D.B."/>
            <person name="Inskeep W.P."/>
        </authorList>
    </citation>
    <scope>NUCLEOTIDE SEQUENCE [LARGE SCALE GENOMIC DNA]</scope>
    <source>
        <strain evidence="1 2">MDKW</strain>
    </source>
</reference>
<sequence>MDLTKFIEDEADKFISAGKNIKDPRFFDLDFVPDSIYLRPEAEDLIEAIAFYIGSSLRPHLNIQGGKGAGKTVTTKYVLNTILKSQMNKGNIKEDECKVFYVSCRDYPTSQKIYAYVTGEKWGDPFLVDKFLEEMNSYKYSFLILDEADFLRDHNIIFTTTRETRTFLITIAQNVNFFDSLDPATQSSFLPRHVSFRPYHSEELFIIMKDRAEKGLHKFTLSIIEKMAKEIAENHFGDARVAIRSLMYMGDNWMEDYIPFAIKKAAQSIIFDSVRKLRDRELALLSLIPPKEIKTAELFREFLRRFPKYNNRMTKPTFFSMLNYLQAQGLILTMKGRGRGGSACRLVVDPLLVSKVIKEREAEIVDSHEGS</sequence>
<accession>A0A3R9PEJ4</accession>
<dbReference type="PANTHER" id="PTHR10763:SF26">
    <property type="entry name" value="CELL DIVISION CONTROL PROTEIN 6 HOMOLOG"/>
    <property type="match status" value="1"/>
</dbReference>
<protein>
    <submittedName>
        <fullName evidence="1">AAA family ATPase</fullName>
    </submittedName>
</protein>
<gene>
    <name evidence="1" type="ORF">D6D85_14470</name>
</gene>
<dbReference type="SUPFAM" id="SSF52540">
    <property type="entry name" value="P-loop containing nucleoside triphosphate hydrolases"/>
    <property type="match status" value="1"/>
</dbReference>
<dbReference type="AlphaFoldDB" id="A0A3R9PEJ4"/>
<dbReference type="PANTHER" id="PTHR10763">
    <property type="entry name" value="CELL DIVISION CONTROL PROTEIN 6-RELATED"/>
    <property type="match status" value="1"/>
</dbReference>
<name>A0A3R9PEJ4_9CREN</name>
<dbReference type="EMBL" id="RCOS01000161">
    <property type="protein sequence ID" value="RSN72273.1"/>
    <property type="molecule type" value="Genomic_DNA"/>
</dbReference>
<dbReference type="OrthoDB" id="53276at2157"/>
<comment type="caution">
    <text evidence="1">The sequence shown here is derived from an EMBL/GenBank/DDBJ whole genome shotgun (WGS) entry which is preliminary data.</text>
</comment>
<keyword evidence="2" id="KW-1185">Reference proteome</keyword>